<evidence type="ECO:0000259" key="1">
    <source>
        <dbReference type="Pfam" id="PF04773"/>
    </source>
</evidence>
<dbReference type="Gene3D" id="2.60.120.1440">
    <property type="match status" value="1"/>
</dbReference>
<comment type="caution">
    <text evidence="2">The sequence shown here is derived from an EMBL/GenBank/DDBJ whole genome shotgun (WGS) entry which is preliminary data.</text>
</comment>
<dbReference type="EMBL" id="JBHRXP010000002">
    <property type="protein sequence ID" value="MFC3579941.1"/>
    <property type="molecule type" value="Genomic_DNA"/>
</dbReference>
<protein>
    <submittedName>
        <fullName evidence="2">FecR family protein</fullName>
    </submittedName>
</protein>
<keyword evidence="3" id="KW-1185">Reference proteome</keyword>
<sequence>MTVRQQIEQEALQWLARINDAPFDDWNAFSDWLAVNQAHAETYWALAEHDAAITAMLRDQPPAHIAPLVMTTRPPRWQAWRRAALAVAAIGLATIGVREFGATPPAVPSVLQTPPGKVRTVRLADGSTIAMNGGTRLVLASADGRTLRLERGQATFTVTHDAAHPFTVAVGTAIVRDIGTVFDIVQRGSGAQIAVAEGRVAYHGSNGAIELAAGQLLTERGGVVTIARQPVTQMGGWRTGRLSYQQAPLREVADDLGRALGVPMILDPAISARRFSGSIRVRGDAEAMRATLAPLLGVRIEPAGDGWRLRAATAAP</sequence>
<organism evidence="2 3">
    <name type="scientific">Sphingomonas hylomeconis</name>
    <dbReference type="NCBI Taxonomy" id="1395958"/>
    <lineage>
        <taxon>Bacteria</taxon>
        <taxon>Pseudomonadati</taxon>
        <taxon>Pseudomonadota</taxon>
        <taxon>Alphaproteobacteria</taxon>
        <taxon>Sphingomonadales</taxon>
        <taxon>Sphingomonadaceae</taxon>
        <taxon>Sphingomonas</taxon>
    </lineage>
</organism>
<reference evidence="3" key="1">
    <citation type="journal article" date="2019" name="Int. J. Syst. Evol. Microbiol.">
        <title>The Global Catalogue of Microorganisms (GCM) 10K type strain sequencing project: providing services to taxonomists for standard genome sequencing and annotation.</title>
        <authorList>
            <consortium name="The Broad Institute Genomics Platform"/>
            <consortium name="The Broad Institute Genome Sequencing Center for Infectious Disease"/>
            <person name="Wu L."/>
            <person name="Ma J."/>
        </authorList>
    </citation>
    <scope>NUCLEOTIDE SEQUENCE [LARGE SCALE GENOMIC DNA]</scope>
    <source>
        <strain evidence="3">KCTC 42739</strain>
    </source>
</reference>
<dbReference type="Proteomes" id="UP001595713">
    <property type="component" value="Unassembled WGS sequence"/>
</dbReference>
<feature type="domain" description="FecR protein" evidence="1">
    <location>
        <begin position="110"/>
        <end position="200"/>
    </location>
</feature>
<dbReference type="PANTHER" id="PTHR30273:SF2">
    <property type="entry name" value="PROTEIN FECR"/>
    <property type="match status" value="1"/>
</dbReference>
<name>A0ABV7SUW6_9SPHN</name>
<dbReference type="PANTHER" id="PTHR30273">
    <property type="entry name" value="PERIPLASMIC SIGNAL SENSOR AND SIGMA FACTOR ACTIVATOR FECR-RELATED"/>
    <property type="match status" value="1"/>
</dbReference>
<dbReference type="Pfam" id="PF04773">
    <property type="entry name" value="FecR"/>
    <property type="match status" value="1"/>
</dbReference>
<proteinExistence type="predicted"/>
<evidence type="ECO:0000313" key="3">
    <source>
        <dbReference type="Proteomes" id="UP001595713"/>
    </source>
</evidence>
<accession>A0ABV7SUW6</accession>
<dbReference type="InterPro" id="IPR012373">
    <property type="entry name" value="Ferrdict_sens_TM"/>
</dbReference>
<gene>
    <name evidence="2" type="ORF">ACFONA_07140</name>
</gene>
<dbReference type="RefSeq" id="WP_261293178.1">
    <property type="nucleotide sequence ID" value="NZ_JANQBK010000003.1"/>
</dbReference>
<evidence type="ECO:0000313" key="2">
    <source>
        <dbReference type="EMBL" id="MFC3579941.1"/>
    </source>
</evidence>
<dbReference type="InterPro" id="IPR006860">
    <property type="entry name" value="FecR"/>
</dbReference>
<dbReference type="PIRSF" id="PIRSF018266">
    <property type="entry name" value="FecR"/>
    <property type="match status" value="1"/>
</dbReference>